<organism evidence="2 3">
    <name type="scientific">Algoriphagus iocasae</name>
    <dbReference type="NCBI Taxonomy" id="1836499"/>
    <lineage>
        <taxon>Bacteria</taxon>
        <taxon>Pseudomonadati</taxon>
        <taxon>Bacteroidota</taxon>
        <taxon>Cytophagia</taxon>
        <taxon>Cytophagales</taxon>
        <taxon>Cyclobacteriaceae</taxon>
        <taxon>Algoriphagus</taxon>
    </lineage>
</organism>
<keyword evidence="3" id="KW-1185">Reference proteome</keyword>
<keyword evidence="1" id="KW-1133">Transmembrane helix</keyword>
<gene>
    <name evidence="2" type="ORF">FHS59_000098</name>
</gene>
<accession>A0A841MCN8</accession>
<evidence type="ECO:0000313" key="3">
    <source>
        <dbReference type="Proteomes" id="UP000588604"/>
    </source>
</evidence>
<dbReference type="Proteomes" id="UP000588604">
    <property type="component" value="Unassembled WGS sequence"/>
</dbReference>
<dbReference type="EMBL" id="JACIJO010000001">
    <property type="protein sequence ID" value="MBB6324483.1"/>
    <property type="molecule type" value="Genomic_DNA"/>
</dbReference>
<proteinExistence type="predicted"/>
<evidence type="ECO:0000313" key="2">
    <source>
        <dbReference type="EMBL" id="MBB6324483.1"/>
    </source>
</evidence>
<feature type="transmembrane region" description="Helical" evidence="1">
    <location>
        <begin position="37"/>
        <end position="55"/>
    </location>
</feature>
<protein>
    <submittedName>
        <fullName evidence="2">Uncharacterized protein</fullName>
    </submittedName>
</protein>
<keyword evidence="1" id="KW-0812">Transmembrane</keyword>
<dbReference type="RefSeq" id="WP_221444417.1">
    <property type="nucleotide sequence ID" value="NZ_JACIJO010000001.1"/>
</dbReference>
<comment type="caution">
    <text evidence="2">The sequence shown here is derived from an EMBL/GenBank/DDBJ whole genome shotgun (WGS) entry which is preliminary data.</text>
</comment>
<keyword evidence="1" id="KW-0472">Membrane</keyword>
<dbReference type="AlphaFoldDB" id="A0A841MCN8"/>
<reference evidence="2 3" key="1">
    <citation type="submission" date="2020-08" db="EMBL/GenBank/DDBJ databases">
        <title>Genomic Encyclopedia of Type Strains, Phase IV (KMG-IV): sequencing the most valuable type-strain genomes for metagenomic binning, comparative biology and taxonomic classification.</title>
        <authorList>
            <person name="Goeker M."/>
        </authorList>
    </citation>
    <scope>NUCLEOTIDE SEQUENCE [LARGE SCALE GENOMIC DNA]</scope>
    <source>
        <strain evidence="2 3">DSM 102044</strain>
    </source>
</reference>
<name>A0A841MCN8_9BACT</name>
<evidence type="ECO:0000256" key="1">
    <source>
        <dbReference type="SAM" id="Phobius"/>
    </source>
</evidence>
<sequence length="94" mass="10033">MSDSSTNPKTAVLSGGLSPIKAMATWLNSLSESSKKGAVVVLLALCTIASCVILYRGLAGTNERMPLPLEEPVLPYADSTIYNPLHTLPYETDH</sequence>